<gene>
    <name evidence="6" type="ordered locus">PP7435_Chr3-0016</name>
</gene>
<reference evidence="6 7" key="2">
    <citation type="journal article" date="2016" name="FEMS Yeast Res.">
        <title>Curation of the genome annotation of Pichia pastoris (Komagataella phaffii) CBS7435 from gene level to protein function.</title>
        <authorList>
            <person name="Valli M."/>
            <person name="Tatto N.E."/>
            <person name="Peymann A."/>
            <person name="Gruber C."/>
            <person name="Landes N."/>
            <person name="Ekker H."/>
            <person name="Thallinger G.G."/>
            <person name="Mattanovich D."/>
            <person name="Gasser B."/>
            <person name="Graf A.B."/>
        </authorList>
    </citation>
    <scope>GENOME REANNOTATION</scope>
    <source>
        <strain evidence="6 7">ATCC 76273 / CBS 7435 / CECT 11047 / NRRL Y-11430 / Wegner 21-1</strain>
    </source>
</reference>
<evidence type="ECO:0000313" key="7">
    <source>
        <dbReference type="Proteomes" id="UP000006853"/>
    </source>
</evidence>
<dbReference type="EMBL" id="FR839630">
    <property type="protein sequence ID" value="SCV12138.1"/>
    <property type="molecule type" value="Genomic_DNA"/>
</dbReference>
<dbReference type="InterPro" id="IPR036941">
    <property type="entry name" value="Rcpt_L-dom_sf"/>
</dbReference>
<dbReference type="GO" id="GO:0009986">
    <property type="term" value="C:cell surface"/>
    <property type="evidence" value="ECO:0007669"/>
    <property type="project" value="TreeGrafter"/>
</dbReference>
<dbReference type="SUPFAM" id="SSF52058">
    <property type="entry name" value="L domain-like"/>
    <property type="match status" value="2"/>
</dbReference>
<accession>A0A1G4KQ49</accession>
<dbReference type="PANTHER" id="PTHR31018">
    <property type="entry name" value="SPORULATION-SPECIFIC PROTEIN-RELATED"/>
    <property type="match status" value="1"/>
</dbReference>
<evidence type="ECO:0008006" key="8">
    <source>
        <dbReference type="Google" id="ProtNLM"/>
    </source>
</evidence>
<dbReference type="GO" id="GO:0005886">
    <property type="term" value="C:plasma membrane"/>
    <property type="evidence" value="ECO:0007669"/>
    <property type="project" value="UniProtKB-SubCell"/>
</dbReference>
<comment type="similarity">
    <text evidence="2">Belongs to the SPS2 family.</text>
</comment>
<dbReference type="GO" id="GO:0030476">
    <property type="term" value="P:ascospore wall assembly"/>
    <property type="evidence" value="ECO:0007669"/>
    <property type="project" value="TreeGrafter"/>
</dbReference>
<reference evidence="6 7" key="1">
    <citation type="journal article" date="2011" name="J. Biotechnol.">
        <title>High-quality genome sequence of Pichia pastoris CBS7435.</title>
        <authorList>
            <person name="Kuberl A."/>
            <person name="Schneider J."/>
            <person name="Thallinger G.G."/>
            <person name="Anderl I."/>
            <person name="Wibberg D."/>
            <person name="Hajek T."/>
            <person name="Jaenicke S."/>
            <person name="Brinkrolf K."/>
            <person name="Goesmann A."/>
            <person name="Szczepanowski R."/>
            <person name="Puhler A."/>
            <person name="Schwab H."/>
            <person name="Glieder A."/>
            <person name="Pichler H."/>
        </authorList>
    </citation>
    <scope>NUCLEOTIDE SEQUENCE [LARGE SCALE GENOMIC DNA]</scope>
    <source>
        <strain evidence="7">ATCC 76273 / CBS 7435 / CECT 11047 / NRRL Y-11430 / Wegner 21-1</strain>
    </source>
</reference>
<keyword evidence="3 5" id="KW-0732">Signal</keyword>
<dbReference type="SMR" id="A0A1G4KQ49"/>
<evidence type="ECO:0000256" key="5">
    <source>
        <dbReference type="SAM" id="SignalP"/>
    </source>
</evidence>
<organism evidence="6 7">
    <name type="scientific">Komagataella phaffii (strain ATCC 76273 / CBS 7435 / CECT 11047 / NRRL Y-11430 / Wegner 21-1)</name>
    <name type="common">Yeast</name>
    <name type="synonym">Pichia pastoris</name>
    <dbReference type="NCBI Taxonomy" id="981350"/>
    <lineage>
        <taxon>Eukaryota</taxon>
        <taxon>Fungi</taxon>
        <taxon>Dikarya</taxon>
        <taxon>Ascomycota</taxon>
        <taxon>Saccharomycotina</taxon>
        <taxon>Pichiomycetes</taxon>
        <taxon>Pichiales</taxon>
        <taxon>Pichiaceae</taxon>
        <taxon>Komagataella</taxon>
    </lineage>
</organism>
<evidence type="ECO:0000256" key="2">
    <source>
        <dbReference type="ARBA" id="ARBA00005798"/>
    </source>
</evidence>
<comment type="subcellular location">
    <subcellularLocation>
        <location evidence="1">Cell membrane</location>
        <topology evidence="1">Lipid-anchor</topology>
        <topology evidence="1">GPI-anchor</topology>
    </subcellularLocation>
</comment>
<keyword evidence="7" id="KW-1185">Reference proteome</keyword>
<dbReference type="Gene3D" id="3.80.20.20">
    <property type="entry name" value="Receptor L-domain"/>
    <property type="match status" value="2"/>
</dbReference>
<dbReference type="PANTHER" id="PTHR31018:SF12">
    <property type="entry name" value="SPORULATION-SPECIFIC PROTEIN 2-RELATED"/>
    <property type="match status" value="1"/>
</dbReference>
<proteinExistence type="inferred from homology"/>
<feature type="chain" id="PRO_5030027228" description="Sporulation-specific protein 22" evidence="5">
    <location>
        <begin position="21"/>
        <end position="443"/>
    </location>
</feature>
<sequence length="443" mass="48977">MRPIVIYILVISSICFKINAFSMTKHTGNKAFEDYPQKATTPSRDLLAVLDTKVSTGERPKSKSIPQKCSKPEHIIRNEGDMKQLEDCTTIEGDIVVDGYTDTVLDFGATKHVWGDIKVQNSSNVARVEGLELERIGGSSSFLFLTALSTIRLPRLKTMQSINWQVLPILSSVSFNSEVSSLETIIISDTALTHFTGFDTQSLNVLNINNNRYMELVESDVEEITGELSITSNAKNVQINLPNLKNAKNITVRDAESVDLRNLKNVEVSAGFIENSFKELHLPKLQHVGGTFGIMKNDMVQILDFPELSEIEGGLIIANNTRIQSISFFPELKGIGGAIRFEGEFSDIQLEELQVVRGSALVRTSSGTFDCNNWLKFGASSIVRGGVIECFSNKHSQTIHVNEEGRVVKNITDINSFSSKSNAANLKYSLFSLFMALLMIPGL</sequence>
<feature type="signal peptide" evidence="5">
    <location>
        <begin position="1"/>
        <end position="20"/>
    </location>
</feature>
<name>A0A1G4KQ49_KOMPC</name>
<dbReference type="AlphaFoldDB" id="A0A1G4KQ49"/>
<protein>
    <recommendedName>
        <fullName evidence="8">Sporulation-specific protein 22</fullName>
    </recommendedName>
</protein>
<dbReference type="Proteomes" id="UP000006853">
    <property type="component" value="Chromosome 3"/>
</dbReference>
<evidence type="ECO:0000256" key="3">
    <source>
        <dbReference type="ARBA" id="ARBA00022729"/>
    </source>
</evidence>
<keyword evidence="4" id="KW-0325">Glycoprotein</keyword>
<evidence type="ECO:0000256" key="4">
    <source>
        <dbReference type="ARBA" id="ARBA00023180"/>
    </source>
</evidence>
<evidence type="ECO:0000256" key="1">
    <source>
        <dbReference type="ARBA" id="ARBA00004609"/>
    </source>
</evidence>
<dbReference type="InterPro" id="IPR051648">
    <property type="entry name" value="CWI-Assembly_Regulator"/>
</dbReference>
<dbReference type="GO" id="GO:0009277">
    <property type="term" value="C:fungal-type cell wall"/>
    <property type="evidence" value="ECO:0007669"/>
    <property type="project" value="TreeGrafter"/>
</dbReference>
<evidence type="ECO:0000313" key="6">
    <source>
        <dbReference type="EMBL" id="SCV12138.1"/>
    </source>
</evidence>